<sequence length="68" mass="8156">MADFEKARFILSLYCQMSMLVCEIRVNPYLFYLFKKKKVERLDIDEHVGVFNDEIGLSFALIEYFFCN</sequence>
<accession>A0A915J2K3</accession>
<reference evidence="2" key="1">
    <citation type="submission" date="2022-11" db="UniProtKB">
        <authorList>
            <consortium name="WormBaseParasite"/>
        </authorList>
    </citation>
    <scope>IDENTIFICATION</scope>
</reference>
<keyword evidence="1" id="KW-1185">Reference proteome</keyword>
<organism evidence="1 2">
    <name type="scientific">Romanomermis culicivorax</name>
    <name type="common">Nematode worm</name>
    <dbReference type="NCBI Taxonomy" id="13658"/>
    <lineage>
        <taxon>Eukaryota</taxon>
        <taxon>Metazoa</taxon>
        <taxon>Ecdysozoa</taxon>
        <taxon>Nematoda</taxon>
        <taxon>Enoplea</taxon>
        <taxon>Dorylaimia</taxon>
        <taxon>Mermithida</taxon>
        <taxon>Mermithoidea</taxon>
        <taxon>Mermithidae</taxon>
        <taxon>Romanomermis</taxon>
    </lineage>
</organism>
<proteinExistence type="predicted"/>
<evidence type="ECO:0000313" key="2">
    <source>
        <dbReference type="WBParaSite" id="nRc.2.0.1.t19922-RA"/>
    </source>
</evidence>
<protein>
    <submittedName>
        <fullName evidence="2">Uncharacterized protein</fullName>
    </submittedName>
</protein>
<name>A0A915J2K3_ROMCU</name>
<dbReference type="WBParaSite" id="nRc.2.0.1.t19922-RA">
    <property type="protein sequence ID" value="nRc.2.0.1.t19922-RA"/>
    <property type="gene ID" value="nRc.2.0.1.g19922"/>
</dbReference>
<dbReference type="AlphaFoldDB" id="A0A915J2K3"/>
<dbReference type="Proteomes" id="UP000887565">
    <property type="component" value="Unplaced"/>
</dbReference>
<evidence type="ECO:0000313" key="1">
    <source>
        <dbReference type="Proteomes" id="UP000887565"/>
    </source>
</evidence>